<keyword evidence="1" id="KW-0472">Membrane</keyword>
<feature type="transmembrane region" description="Helical" evidence="1">
    <location>
        <begin position="56"/>
        <end position="81"/>
    </location>
</feature>
<dbReference type="PATRIC" id="fig|446692.3.peg.4073"/>
<dbReference type="AlphaFoldDB" id="A0A0U5EZ92"/>
<gene>
    <name evidence="2" type="ORF">ASN_1P10</name>
</gene>
<proteinExistence type="predicted"/>
<keyword evidence="1" id="KW-1133">Transmembrane helix</keyword>
<dbReference type="GeneID" id="34784764"/>
<dbReference type="Proteomes" id="UP000056109">
    <property type="component" value="Plasmid 1P"/>
</dbReference>
<keyword evidence="1" id="KW-0812">Transmembrane</keyword>
<geneLocation type="plasmid" evidence="3">
    <name>1P</name>
</geneLocation>
<name>A0A0U5EZ92_9PROT</name>
<feature type="transmembrane region" description="Helical" evidence="1">
    <location>
        <begin position="124"/>
        <end position="149"/>
    </location>
</feature>
<evidence type="ECO:0000256" key="1">
    <source>
        <dbReference type="SAM" id="Phobius"/>
    </source>
</evidence>
<evidence type="ECO:0000313" key="2">
    <source>
        <dbReference type="EMBL" id="CEF43049.1"/>
    </source>
</evidence>
<reference evidence="3" key="1">
    <citation type="submission" date="2014-09" db="EMBL/GenBank/DDBJ databases">
        <authorList>
            <person name="Illeghems K.G."/>
        </authorList>
    </citation>
    <scope>NUCLEOTIDE SEQUENCE [LARGE SCALE GENOMIC DNA]</scope>
    <source>
        <strain evidence="3">108B</strain>
        <plasmid evidence="3">1P</plasmid>
    </source>
</reference>
<keyword evidence="3" id="KW-1185">Reference proteome</keyword>
<dbReference type="RefSeq" id="WP_058989459.1">
    <property type="nucleotide sequence ID" value="NZ_LN606601.1"/>
</dbReference>
<dbReference type="KEGG" id="asz:ASN_1P10"/>
<evidence type="ECO:0000313" key="3">
    <source>
        <dbReference type="Proteomes" id="UP000056109"/>
    </source>
</evidence>
<feature type="transmembrane region" description="Helical" evidence="1">
    <location>
        <begin position="25"/>
        <end position="44"/>
    </location>
</feature>
<accession>A0A0U5EZ92</accession>
<organism evidence="2 3">
    <name type="scientific">Acetobacter senegalensis</name>
    <dbReference type="NCBI Taxonomy" id="446692"/>
    <lineage>
        <taxon>Bacteria</taxon>
        <taxon>Pseudomonadati</taxon>
        <taxon>Pseudomonadota</taxon>
        <taxon>Alphaproteobacteria</taxon>
        <taxon>Acetobacterales</taxon>
        <taxon>Acetobacteraceae</taxon>
        <taxon>Acetobacter</taxon>
    </lineage>
</organism>
<feature type="transmembrane region" description="Helical" evidence="1">
    <location>
        <begin position="93"/>
        <end position="112"/>
    </location>
</feature>
<protein>
    <submittedName>
        <fullName evidence="2">Uncharacterized protein</fullName>
    </submittedName>
</protein>
<dbReference type="EMBL" id="LN606601">
    <property type="protein sequence ID" value="CEF43049.1"/>
    <property type="molecule type" value="Genomic_DNA"/>
</dbReference>
<sequence length="154" mass="16483">MTTEQNTAPNGVDRLAGHIADVIDTLKLIVTFGFLAGVVIMFCLMRDRGLELLPQWFLALHGIGILTAGLFFSVMMAGLSVMFTHSFRSVKIIALPVVFFQFMFGVLGLPMMMGADASPVALPLWFSTAIAVLGLLGAWGGPVVALLVAKKSAR</sequence>